<dbReference type="AlphaFoldDB" id="A0A9P4NXM4"/>
<keyword evidence="1" id="KW-0472">Membrane</keyword>
<protein>
    <submittedName>
        <fullName evidence="2">Uncharacterized protein</fullName>
    </submittedName>
</protein>
<dbReference type="Proteomes" id="UP000800235">
    <property type="component" value="Unassembled WGS sequence"/>
</dbReference>
<evidence type="ECO:0000256" key="1">
    <source>
        <dbReference type="SAM" id="Phobius"/>
    </source>
</evidence>
<sequence>MEQPFYNIFILFTFLPLAAYFPFLFMLRHVQGRRCEGEQYSFHHLEGRESPKDKDEVHRRDGGSMRELYTDNPRTFARFRGESYDSQRYIDLECQLPPVSLNIGQGGRCPPFLTKACDDRLLLMAAAIQTFALRAQHLRVLGGLKPQRLLWRRSQMRSSVAT</sequence>
<reference evidence="2" key="1">
    <citation type="journal article" date="2020" name="Stud. Mycol.">
        <title>101 Dothideomycetes genomes: a test case for predicting lifestyles and emergence of pathogens.</title>
        <authorList>
            <person name="Haridas S."/>
            <person name="Albert R."/>
            <person name="Binder M."/>
            <person name="Bloem J."/>
            <person name="Labutti K."/>
            <person name="Salamov A."/>
            <person name="Andreopoulos B."/>
            <person name="Baker S."/>
            <person name="Barry K."/>
            <person name="Bills G."/>
            <person name="Bluhm B."/>
            <person name="Cannon C."/>
            <person name="Castanera R."/>
            <person name="Culley D."/>
            <person name="Daum C."/>
            <person name="Ezra D."/>
            <person name="Gonzalez J."/>
            <person name="Henrissat B."/>
            <person name="Kuo A."/>
            <person name="Liang C."/>
            <person name="Lipzen A."/>
            <person name="Lutzoni F."/>
            <person name="Magnuson J."/>
            <person name="Mondo S."/>
            <person name="Nolan M."/>
            <person name="Ohm R."/>
            <person name="Pangilinan J."/>
            <person name="Park H.-J."/>
            <person name="Ramirez L."/>
            <person name="Alfaro M."/>
            <person name="Sun H."/>
            <person name="Tritt A."/>
            <person name="Yoshinaga Y."/>
            <person name="Zwiers L.-H."/>
            <person name="Turgeon B."/>
            <person name="Goodwin S."/>
            <person name="Spatafora J."/>
            <person name="Crous P."/>
            <person name="Grigoriev I."/>
        </authorList>
    </citation>
    <scope>NUCLEOTIDE SEQUENCE</scope>
    <source>
        <strain evidence="2">CBS 130266</strain>
    </source>
</reference>
<accession>A0A9P4NXM4</accession>
<evidence type="ECO:0000313" key="2">
    <source>
        <dbReference type="EMBL" id="KAF2434289.1"/>
    </source>
</evidence>
<comment type="caution">
    <text evidence="2">The sequence shown here is derived from an EMBL/GenBank/DDBJ whole genome shotgun (WGS) entry which is preliminary data.</text>
</comment>
<proteinExistence type="predicted"/>
<keyword evidence="1" id="KW-0812">Transmembrane</keyword>
<gene>
    <name evidence="2" type="ORF">EJ08DRAFT_499011</name>
</gene>
<feature type="transmembrane region" description="Helical" evidence="1">
    <location>
        <begin position="6"/>
        <end position="27"/>
    </location>
</feature>
<evidence type="ECO:0000313" key="3">
    <source>
        <dbReference type="Proteomes" id="UP000800235"/>
    </source>
</evidence>
<name>A0A9P4NXM4_9PEZI</name>
<keyword evidence="3" id="KW-1185">Reference proteome</keyword>
<dbReference type="EMBL" id="MU007017">
    <property type="protein sequence ID" value="KAF2434289.1"/>
    <property type="molecule type" value="Genomic_DNA"/>
</dbReference>
<organism evidence="2 3">
    <name type="scientific">Tothia fuscella</name>
    <dbReference type="NCBI Taxonomy" id="1048955"/>
    <lineage>
        <taxon>Eukaryota</taxon>
        <taxon>Fungi</taxon>
        <taxon>Dikarya</taxon>
        <taxon>Ascomycota</taxon>
        <taxon>Pezizomycotina</taxon>
        <taxon>Dothideomycetes</taxon>
        <taxon>Pleosporomycetidae</taxon>
        <taxon>Venturiales</taxon>
        <taxon>Cylindrosympodiaceae</taxon>
        <taxon>Tothia</taxon>
    </lineage>
</organism>
<keyword evidence="1" id="KW-1133">Transmembrane helix</keyword>